<name>A0A1H1XJR8_9ACTN</name>
<sequence>MADDQLHFASWQRNEVFDRATRVGPRLAGKLALTLTDTDTGQAATGDAPFTLMAAADVGGLKPGAIRHMAPAPYVRDAETTKLVHLDLRDPDLPWRYSPVLAAGDRLAPWLALLVGTVEELVVEGGTVTRVEPSVLVAHDLAQSYRWAHTQQAGSGETIARIVSPRGTEPGADGKPVGLQPQREHVAVLVPTFDDAGQPMWTAAGVLQPGARGSLPAFHSWRFWTAEAGDFETLAAALTVPPAHDVGKARLHYRRQVPADGVDIDATLEVRGAITSLQQPETVQPDLLAAVTSDLDLLDDEIEGTIGLPHYGRPWLPEPDDAPVGWPHDLNDDPRFRGSTGLGVQMGVEAQEALMDAAVAQAGALREAGQRIGFLALGLLAGGRLWDRRLPTDPHARLALLGPMTARMPAAGGGTVLDRVTSDTSPLVPGQFSSAAHRLLRDRTATTRHLAGGGVDRTGALAWANQPDQPADRAPDGVPHVDAVAAQLGLPTIEELFEIDDTWLEEVMAELDQLLDDFRAKYRDGVRSGEDPVQLRRDLAEPLFAELQDRLEARMRERDLPCSASGMLTWIGGQTGNDLFAFLGQVLSDDGAREQLDDLVRDAIRHCMAGRRCRELVGQRRRGFPCEVIVDHSPGPDTETVRPIDLVGLSGIVSQAVDPRGPRPPAKVRLCSRLVGVDCSTLVPTEFPIGLDFPTWSLLQQHDREWLLPGADSLDQDSVTALQTNPTFVDAFMVGINTQFMSEMRWRDLAVARTCTPLRMFWGQVDHTTQQRSADIEPLAEWATAPDDPVGALSHQTIKPHDPANPDGSRLVVVFRSDLFRRYPSTLVYLVEDDTDDAVLTERLTSPPQLDMPPGTPDPEAWRRDREHVGPVFTGTLTPELTFFTFDVTPSTLEQYWLVLDEPPAELRFRNDQPLDTTSAATVARTALDQPTRVAISGQALEDAGLAG</sequence>
<dbReference type="Proteomes" id="UP000198859">
    <property type="component" value="Chromosome I"/>
</dbReference>
<proteinExistence type="predicted"/>
<dbReference type="STRING" id="642780.SAMN04488570_3513"/>
<dbReference type="RefSeq" id="WP_091732352.1">
    <property type="nucleotide sequence ID" value="NZ_LT629757.1"/>
</dbReference>
<evidence type="ECO:0000313" key="1">
    <source>
        <dbReference type="EMBL" id="SDT09545.1"/>
    </source>
</evidence>
<gene>
    <name evidence="1" type="ORF">SAMN04488570_3513</name>
</gene>
<dbReference type="AlphaFoldDB" id="A0A1H1XJR8"/>
<evidence type="ECO:0000313" key="2">
    <source>
        <dbReference type="Proteomes" id="UP000198859"/>
    </source>
</evidence>
<dbReference type="OrthoDB" id="9816502at2"/>
<dbReference type="EMBL" id="LT629757">
    <property type="protein sequence ID" value="SDT09545.1"/>
    <property type="molecule type" value="Genomic_DNA"/>
</dbReference>
<reference evidence="2" key="1">
    <citation type="submission" date="2016-10" db="EMBL/GenBank/DDBJ databases">
        <authorList>
            <person name="Varghese N."/>
            <person name="Submissions S."/>
        </authorList>
    </citation>
    <scope>NUCLEOTIDE SEQUENCE [LARGE SCALE GENOMIC DNA]</scope>
    <source>
        <strain evidence="2">DSM 22127</strain>
    </source>
</reference>
<organism evidence="1 2">
    <name type="scientific">Nocardioides scoriae</name>
    <dbReference type="NCBI Taxonomy" id="642780"/>
    <lineage>
        <taxon>Bacteria</taxon>
        <taxon>Bacillati</taxon>
        <taxon>Actinomycetota</taxon>
        <taxon>Actinomycetes</taxon>
        <taxon>Propionibacteriales</taxon>
        <taxon>Nocardioidaceae</taxon>
        <taxon>Nocardioides</taxon>
    </lineage>
</organism>
<keyword evidence="2" id="KW-1185">Reference proteome</keyword>
<protein>
    <submittedName>
        <fullName evidence="1">Uncharacterized protein</fullName>
    </submittedName>
</protein>
<accession>A0A1H1XJR8</accession>